<dbReference type="Proteomes" id="UP001218218">
    <property type="component" value="Unassembled WGS sequence"/>
</dbReference>
<accession>A0AAD6ZYG7</accession>
<keyword evidence="3" id="KW-1185">Reference proteome</keyword>
<feature type="region of interest" description="Disordered" evidence="1">
    <location>
        <begin position="191"/>
        <end position="220"/>
    </location>
</feature>
<proteinExistence type="predicted"/>
<dbReference type="EMBL" id="JARIHO010000022">
    <property type="protein sequence ID" value="KAJ7344014.1"/>
    <property type="molecule type" value="Genomic_DNA"/>
</dbReference>
<dbReference type="AlphaFoldDB" id="A0AAD6ZYG7"/>
<evidence type="ECO:0000256" key="1">
    <source>
        <dbReference type="SAM" id="MobiDB-lite"/>
    </source>
</evidence>
<gene>
    <name evidence="2" type="ORF">DFH08DRAFT_871609</name>
</gene>
<evidence type="ECO:0000313" key="3">
    <source>
        <dbReference type="Proteomes" id="UP001218218"/>
    </source>
</evidence>
<protein>
    <submittedName>
        <fullName evidence="2">Uncharacterized protein</fullName>
    </submittedName>
</protein>
<sequence>MCPLLISSLVVSGTVQVSPYQLNQVLYRTNPCRINWRPYIYAPNRVLWCRGDQHALLFCPTHLYDPLWAEWWLRAPDAAPVGEPRALFVLSGKNIIYVGTYMLLSLRHIRLPGALPPREIARRQIVISTGACDAGVLAPEAQIPTECFGLQRVGFDEELYRALVQRFSIPLSVPAVDITVADTETQVVVGNGGGEGVSKKRKRRRGKGKEDDRVGNVDVE</sequence>
<feature type="compositionally biased region" description="Basic and acidic residues" evidence="1">
    <location>
        <begin position="208"/>
        <end position="220"/>
    </location>
</feature>
<evidence type="ECO:0000313" key="2">
    <source>
        <dbReference type="EMBL" id="KAJ7344014.1"/>
    </source>
</evidence>
<organism evidence="2 3">
    <name type="scientific">Mycena albidolilacea</name>
    <dbReference type="NCBI Taxonomy" id="1033008"/>
    <lineage>
        <taxon>Eukaryota</taxon>
        <taxon>Fungi</taxon>
        <taxon>Dikarya</taxon>
        <taxon>Basidiomycota</taxon>
        <taxon>Agaricomycotina</taxon>
        <taxon>Agaricomycetes</taxon>
        <taxon>Agaricomycetidae</taxon>
        <taxon>Agaricales</taxon>
        <taxon>Marasmiineae</taxon>
        <taxon>Mycenaceae</taxon>
        <taxon>Mycena</taxon>
    </lineage>
</organism>
<reference evidence="2" key="1">
    <citation type="submission" date="2023-03" db="EMBL/GenBank/DDBJ databases">
        <title>Massive genome expansion in bonnet fungi (Mycena s.s.) driven by repeated elements and novel gene families across ecological guilds.</title>
        <authorList>
            <consortium name="Lawrence Berkeley National Laboratory"/>
            <person name="Harder C.B."/>
            <person name="Miyauchi S."/>
            <person name="Viragh M."/>
            <person name="Kuo A."/>
            <person name="Thoen E."/>
            <person name="Andreopoulos B."/>
            <person name="Lu D."/>
            <person name="Skrede I."/>
            <person name="Drula E."/>
            <person name="Henrissat B."/>
            <person name="Morin E."/>
            <person name="Kohler A."/>
            <person name="Barry K."/>
            <person name="LaButti K."/>
            <person name="Morin E."/>
            <person name="Salamov A."/>
            <person name="Lipzen A."/>
            <person name="Mereny Z."/>
            <person name="Hegedus B."/>
            <person name="Baldrian P."/>
            <person name="Stursova M."/>
            <person name="Weitz H."/>
            <person name="Taylor A."/>
            <person name="Grigoriev I.V."/>
            <person name="Nagy L.G."/>
            <person name="Martin F."/>
            <person name="Kauserud H."/>
        </authorList>
    </citation>
    <scope>NUCLEOTIDE SEQUENCE</scope>
    <source>
        <strain evidence="2">CBHHK002</strain>
    </source>
</reference>
<comment type="caution">
    <text evidence="2">The sequence shown here is derived from an EMBL/GenBank/DDBJ whole genome shotgun (WGS) entry which is preliminary data.</text>
</comment>
<name>A0AAD6ZYG7_9AGAR</name>